<dbReference type="EMBL" id="JALNTZ010000006">
    <property type="protein sequence ID" value="KAJ3648586.1"/>
    <property type="molecule type" value="Genomic_DNA"/>
</dbReference>
<feature type="domain" description="CHCH" evidence="2">
    <location>
        <begin position="43"/>
        <end position="75"/>
    </location>
</feature>
<dbReference type="AlphaFoldDB" id="A0AA38I386"/>
<evidence type="ECO:0000313" key="3">
    <source>
        <dbReference type="EMBL" id="KAJ3648586.1"/>
    </source>
</evidence>
<dbReference type="Pfam" id="PF06747">
    <property type="entry name" value="CHCH"/>
    <property type="match status" value="1"/>
</dbReference>
<comment type="caution">
    <text evidence="3">The sequence shown here is derived from an EMBL/GenBank/DDBJ whole genome shotgun (WGS) entry which is preliminary data.</text>
</comment>
<evidence type="ECO:0000313" key="4">
    <source>
        <dbReference type="Proteomes" id="UP001168821"/>
    </source>
</evidence>
<accession>A0AA38I386</accession>
<organism evidence="3 4">
    <name type="scientific">Zophobas morio</name>
    <dbReference type="NCBI Taxonomy" id="2755281"/>
    <lineage>
        <taxon>Eukaryota</taxon>
        <taxon>Metazoa</taxon>
        <taxon>Ecdysozoa</taxon>
        <taxon>Arthropoda</taxon>
        <taxon>Hexapoda</taxon>
        <taxon>Insecta</taxon>
        <taxon>Pterygota</taxon>
        <taxon>Neoptera</taxon>
        <taxon>Endopterygota</taxon>
        <taxon>Coleoptera</taxon>
        <taxon>Polyphaga</taxon>
        <taxon>Cucujiformia</taxon>
        <taxon>Tenebrionidae</taxon>
        <taxon>Zophobas</taxon>
    </lineage>
</organism>
<evidence type="ECO:0000259" key="2">
    <source>
        <dbReference type="Pfam" id="PF06747"/>
    </source>
</evidence>
<keyword evidence="1" id="KW-1015">Disulfide bond</keyword>
<dbReference type="InterPro" id="IPR009069">
    <property type="entry name" value="Cys_alpha_HP_mot_SF"/>
</dbReference>
<keyword evidence="4" id="KW-1185">Reference proteome</keyword>
<protein>
    <recommendedName>
        <fullName evidence="2">CHCH domain-containing protein</fullName>
    </recommendedName>
</protein>
<dbReference type="InterPro" id="IPR033620">
    <property type="entry name" value="Ribosomal_mS37_met"/>
</dbReference>
<dbReference type="InterPro" id="IPR010625">
    <property type="entry name" value="CHCH"/>
</dbReference>
<dbReference type="Proteomes" id="UP001168821">
    <property type="component" value="Unassembled WGS sequence"/>
</dbReference>
<dbReference type="GO" id="GO:0005654">
    <property type="term" value="C:nucleoplasm"/>
    <property type="evidence" value="ECO:0007669"/>
    <property type="project" value="TreeGrafter"/>
</dbReference>
<gene>
    <name evidence="3" type="ORF">Zmor_020379</name>
</gene>
<dbReference type="PANTHER" id="PTHR31278:SF2">
    <property type="entry name" value="SMALL RIBOSOMAL SUBUNIT PROTEIN MS37"/>
    <property type="match status" value="1"/>
</dbReference>
<dbReference type="PANTHER" id="PTHR31278">
    <property type="entry name" value="CHCHD1"/>
    <property type="match status" value="1"/>
</dbReference>
<dbReference type="GO" id="GO:0005761">
    <property type="term" value="C:mitochondrial ribosome"/>
    <property type="evidence" value="ECO:0007669"/>
    <property type="project" value="InterPro"/>
</dbReference>
<reference evidence="3" key="1">
    <citation type="journal article" date="2023" name="G3 (Bethesda)">
        <title>Whole genome assemblies of Zophobas morio and Tenebrio molitor.</title>
        <authorList>
            <person name="Kaur S."/>
            <person name="Stinson S.A."/>
            <person name="diCenzo G.C."/>
        </authorList>
    </citation>
    <scope>NUCLEOTIDE SEQUENCE</scope>
    <source>
        <strain evidence="3">QUZm001</strain>
    </source>
</reference>
<dbReference type="GO" id="GO:0032543">
    <property type="term" value="P:mitochondrial translation"/>
    <property type="evidence" value="ECO:0007669"/>
    <property type="project" value="InterPro"/>
</dbReference>
<name>A0AA38I386_9CUCU</name>
<proteinExistence type="predicted"/>
<dbReference type="SUPFAM" id="SSF47072">
    <property type="entry name" value="Cysteine alpha-hairpin motif"/>
    <property type="match status" value="1"/>
</dbReference>
<evidence type="ECO:0000256" key="1">
    <source>
        <dbReference type="ARBA" id="ARBA00023157"/>
    </source>
</evidence>
<dbReference type="GO" id="GO:0003723">
    <property type="term" value="F:RNA binding"/>
    <property type="evidence" value="ECO:0007669"/>
    <property type="project" value="TreeGrafter"/>
</dbReference>
<sequence>MRGTAALFKRGNPREPVPFQEILPLKLKQRVSGKGDNTSDVCCIYEMSVLFACFKTHDFHQAPCSKEIDAFQKCYLNHLEKTKLKKEREARGILSPGEKKLSSRQINILLDKFPNFK</sequence>